<feature type="chain" id="PRO_5034377512" evidence="1">
    <location>
        <begin position="22"/>
        <end position="264"/>
    </location>
</feature>
<evidence type="ECO:0000313" key="3">
    <source>
        <dbReference type="EMBL" id="CAG6646694.1"/>
    </source>
</evidence>
<dbReference type="GO" id="GO:0000302">
    <property type="term" value="P:response to reactive oxygen species"/>
    <property type="evidence" value="ECO:0007669"/>
    <property type="project" value="TreeGrafter"/>
</dbReference>
<dbReference type="Pfam" id="PF00061">
    <property type="entry name" value="Lipocalin"/>
    <property type="match status" value="1"/>
</dbReference>
<protein>
    <submittedName>
        <fullName evidence="3">Apolipoprotein D</fullName>
    </submittedName>
</protein>
<dbReference type="SUPFAM" id="SSF50814">
    <property type="entry name" value="Lipocalins"/>
    <property type="match status" value="1"/>
</dbReference>
<feature type="domain" description="Lipocalin/cytosolic fatty-acid binding" evidence="2">
    <location>
        <begin position="151"/>
        <end position="215"/>
    </location>
</feature>
<organism evidence="3">
    <name type="scientific">Cacopsylla melanoneura</name>
    <dbReference type="NCBI Taxonomy" id="428564"/>
    <lineage>
        <taxon>Eukaryota</taxon>
        <taxon>Metazoa</taxon>
        <taxon>Ecdysozoa</taxon>
        <taxon>Arthropoda</taxon>
        <taxon>Hexapoda</taxon>
        <taxon>Insecta</taxon>
        <taxon>Pterygota</taxon>
        <taxon>Neoptera</taxon>
        <taxon>Paraneoptera</taxon>
        <taxon>Hemiptera</taxon>
        <taxon>Sternorrhyncha</taxon>
        <taxon>Psylloidea</taxon>
        <taxon>Psyllidae</taxon>
        <taxon>Psyllinae</taxon>
        <taxon>Cacopsylla</taxon>
    </lineage>
</organism>
<sequence length="264" mass="29549">MFPIKASIALVLLVCCSASYGLIGFGSCPTKSLVSNFDLPRFSGFWYENRALEGIHLTQEGWGICQTILFDHTTVQNVSVRDNKNIFNDFLPFNRADNSQTNYTRQTTTISTIVFGKNHTGAINADFVPSKAEFKIHGTWRFLSIPVQTIGIVDTDYNNYAVLWTCQDMGVFNKQNAWILTRSSTLNSTVSNSIINSLFAQGLPETEFKVTDQSDCSAKGNRKPFFSPLAFSQIKTAHMKASFDPSKDRAKNLDAELDTFERGY</sequence>
<dbReference type="GO" id="GO:0006629">
    <property type="term" value="P:lipid metabolic process"/>
    <property type="evidence" value="ECO:0007669"/>
    <property type="project" value="TreeGrafter"/>
</dbReference>
<keyword evidence="1" id="KW-0732">Signal</keyword>
<dbReference type="EMBL" id="HBUF01143216">
    <property type="protein sequence ID" value="CAG6646694.1"/>
    <property type="molecule type" value="Transcribed_RNA"/>
</dbReference>
<feature type="signal peptide" evidence="1">
    <location>
        <begin position="1"/>
        <end position="21"/>
    </location>
</feature>
<accession>A0A8D8RCV6</accession>
<proteinExistence type="predicted"/>
<evidence type="ECO:0000259" key="2">
    <source>
        <dbReference type="Pfam" id="PF00061"/>
    </source>
</evidence>
<dbReference type="PANTHER" id="PTHR10612">
    <property type="entry name" value="APOLIPOPROTEIN D"/>
    <property type="match status" value="1"/>
</dbReference>
<evidence type="ECO:0000256" key="1">
    <source>
        <dbReference type="SAM" id="SignalP"/>
    </source>
</evidence>
<dbReference type="InterPro" id="IPR012674">
    <property type="entry name" value="Calycin"/>
</dbReference>
<reference evidence="3" key="1">
    <citation type="submission" date="2021-05" db="EMBL/GenBank/DDBJ databases">
        <authorList>
            <person name="Alioto T."/>
            <person name="Alioto T."/>
            <person name="Gomez Garrido J."/>
        </authorList>
    </citation>
    <scope>NUCLEOTIDE SEQUENCE</scope>
</reference>
<dbReference type="AlphaFoldDB" id="A0A8D8RCV6"/>
<dbReference type="Gene3D" id="2.40.128.20">
    <property type="match status" value="1"/>
</dbReference>
<keyword evidence="3" id="KW-0449">Lipoprotein</keyword>
<dbReference type="PANTHER" id="PTHR10612:SF34">
    <property type="entry name" value="APOLIPOPROTEIN D"/>
    <property type="match status" value="1"/>
</dbReference>
<dbReference type="InterPro" id="IPR000566">
    <property type="entry name" value="Lipocln_cytosolic_FA-bd_dom"/>
</dbReference>
<dbReference type="GO" id="GO:0005737">
    <property type="term" value="C:cytoplasm"/>
    <property type="evidence" value="ECO:0007669"/>
    <property type="project" value="TreeGrafter"/>
</dbReference>
<dbReference type="PROSITE" id="PS51257">
    <property type="entry name" value="PROKAR_LIPOPROTEIN"/>
    <property type="match status" value="1"/>
</dbReference>
<name>A0A8D8RCV6_9HEMI</name>